<feature type="transmembrane region" description="Helical" evidence="7">
    <location>
        <begin position="102"/>
        <end position="121"/>
    </location>
</feature>
<protein>
    <submittedName>
        <fullName evidence="8">MPR-like GPCR protein</fullName>
    </submittedName>
</protein>
<keyword evidence="3 7" id="KW-0812">Transmembrane</keyword>
<dbReference type="GO" id="GO:0038023">
    <property type="term" value="F:signaling receptor activity"/>
    <property type="evidence" value="ECO:0007669"/>
    <property type="project" value="TreeGrafter"/>
</dbReference>
<evidence type="ECO:0000256" key="5">
    <source>
        <dbReference type="ARBA" id="ARBA00023136"/>
    </source>
</evidence>
<keyword evidence="9" id="KW-1185">Reference proteome</keyword>
<dbReference type="OrthoDB" id="529367at2759"/>
<evidence type="ECO:0000256" key="3">
    <source>
        <dbReference type="ARBA" id="ARBA00022692"/>
    </source>
</evidence>
<reference evidence="9" key="1">
    <citation type="submission" date="2016-02" db="EMBL/GenBank/DDBJ databases">
        <title>Draft genome sequence of Microdochium bolleyi, a fungal endophyte of beachgrass.</title>
        <authorList>
            <consortium name="DOE Joint Genome Institute"/>
            <person name="David A.S."/>
            <person name="May G."/>
            <person name="Haridas S."/>
            <person name="Lim J."/>
            <person name="Wang M."/>
            <person name="Labutti K."/>
            <person name="Lipzen A."/>
            <person name="Barry K."/>
            <person name="Grigoriev I.V."/>
        </authorList>
    </citation>
    <scope>NUCLEOTIDE SEQUENCE [LARGE SCALE GENOMIC DNA]</scope>
    <source>
        <strain evidence="9">J235TASD1</strain>
    </source>
</reference>
<comment type="subcellular location">
    <subcellularLocation>
        <location evidence="1">Membrane</location>
        <topology evidence="1">Multi-pass membrane protein</topology>
    </subcellularLocation>
</comment>
<comment type="similarity">
    <text evidence="2">Belongs to the ADIPOR family.</text>
</comment>
<dbReference type="Pfam" id="PF03006">
    <property type="entry name" value="HlyIII"/>
    <property type="match status" value="1"/>
</dbReference>
<dbReference type="PANTHER" id="PTHR20855">
    <property type="entry name" value="ADIPOR/PROGESTIN RECEPTOR-RELATED"/>
    <property type="match status" value="1"/>
</dbReference>
<keyword evidence="5 7" id="KW-0472">Membrane</keyword>
<evidence type="ECO:0000256" key="2">
    <source>
        <dbReference type="ARBA" id="ARBA00007018"/>
    </source>
</evidence>
<keyword evidence="6" id="KW-0862">Zinc</keyword>
<dbReference type="Proteomes" id="UP000070501">
    <property type="component" value="Unassembled WGS sequence"/>
</dbReference>
<feature type="transmembrane region" description="Helical" evidence="7">
    <location>
        <begin position="163"/>
        <end position="184"/>
    </location>
</feature>
<feature type="non-terminal residue" evidence="8">
    <location>
        <position position="265"/>
    </location>
</feature>
<keyword evidence="4 7" id="KW-1133">Transmembrane helix</keyword>
<feature type="binding site" evidence="6">
    <location>
        <position position="236"/>
    </location>
    <ligand>
        <name>Zn(2+)</name>
        <dbReference type="ChEBI" id="CHEBI:29105"/>
    </ligand>
</feature>
<evidence type="ECO:0000256" key="7">
    <source>
        <dbReference type="SAM" id="Phobius"/>
    </source>
</evidence>
<accession>A0A136IS84</accession>
<proteinExistence type="inferred from homology"/>
<feature type="non-terminal residue" evidence="8">
    <location>
        <position position="1"/>
    </location>
</feature>
<name>A0A136IS84_9PEZI</name>
<evidence type="ECO:0000256" key="6">
    <source>
        <dbReference type="PIRSR" id="PIRSR604254-1"/>
    </source>
</evidence>
<keyword evidence="6" id="KW-0479">Metal-binding</keyword>
<dbReference type="EMBL" id="KQ964261">
    <property type="protein sequence ID" value="KXJ87656.1"/>
    <property type="molecule type" value="Genomic_DNA"/>
</dbReference>
<feature type="binding site" evidence="6">
    <location>
        <position position="232"/>
    </location>
    <ligand>
        <name>Zn(2+)</name>
        <dbReference type="ChEBI" id="CHEBI:29105"/>
    </ligand>
</feature>
<dbReference type="PANTHER" id="PTHR20855:SF52">
    <property type="entry name" value="ADIPONECTIN RECEPTOR PROTEIN"/>
    <property type="match status" value="1"/>
</dbReference>
<dbReference type="InterPro" id="IPR004254">
    <property type="entry name" value="AdipoR/HlyIII-related"/>
</dbReference>
<organism evidence="8 9">
    <name type="scientific">Microdochium bolleyi</name>
    <dbReference type="NCBI Taxonomy" id="196109"/>
    <lineage>
        <taxon>Eukaryota</taxon>
        <taxon>Fungi</taxon>
        <taxon>Dikarya</taxon>
        <taxon>Ascomycota</taxon>
        <taxon>Pezizomycotina</taxon>
        <taxon>Sordariomycetes</taxon>
        <taxon>Xylariomycetidae</taxon>
        <taxon>Xylariales</taxon>
        <taxon>Microdochiaceae</taxon>
        <taxon>Microdochium</taxon>
    </lineage>
</organism>
<dbReference type="InParanoid" id="A0A136IS84"/>
<evidence type="ECO:0000256" key="4">
    <source>
        <dbReference type="ARBA" id="ARBA00022989"/>
    </source>
</evidence>
<evidence type="ECO:0000256" key="1">
    <source>
        <dbReference type="ARBA" id="ARBA00004141"/>
    </source>
</evidence>
<dbReference type="GO" id="GO:0016020">
    <property type="term" value="C:membrane"/>
    <property type="evidence" value="ECO:0007669"/>
    <property type="project" value="UniProtKB-SubCell"/>
</dbReference>
<gene>
    <name evidence="8" type="ORF">Micbo1qcDRAFT_98205</name>
</gene>
<feature type="transmembrane region" description="Helical" evidence="7">
    <location>
        <begin position="196"/>
        <end position="213"/>
    </location>
</feature>
<dbReference type="AlphaFoldDB" id="A0A136IS84"/>
<feature type="transmembrane region" description="Helical" evidence="7">
    <location>
        <begin position="133"/>
        <end position="151"/>
    </location>
</feature>
<dbReference type="GO" id="GO:0006882">
    <property type="term" value="P:intracellular zinc ion homeostasis"/>
    <property type="evidence" value="ECO:0007669"/>
    <property type="project" value="TreeGrafter"/>
</dbReference>
<dbReference type="STRING" id="196109.A0A136IS84"/>
<feature type="transmembrane region" description="Helical" evidence="7">
    <location>
        <begin position="234"/>
        <end position="251"/>
    </location>
</feature>
<evidence type="ECO:0000313" key="8">
    <source>
        <dbReference type="EMBL" id="KXJ87656.1"/>
    </source>
</evidence>
<sequence length="265" mass="29463">LLTWDQVPSWYAQTDRIRTGFRPVTHSTAQCAASLVYLHNESVNIYSHLVPGAPSSSPSSPRTDMLVITLFLATSAACFGTSAAYHALVCHSRAVAERWVRLDYAAIVLQIWGSFISGLYMCFYCERGLRNGYWAMITTLSVMTALVVLDARLQSLQWRMLRLGAFVATGLSALAPIAHAVAIFPYGQLDRQSGLRWYYLEGLFILAGAVVYATHFPESSRPVRYDIWGASHQLFHVLVVMGALAHLYGIVSAAEWNHRHPRCPA</sequence>
<feature type="transmembrane region" description="Helical" evidence="7">
    <location>
        <begin position="65"/>
        <end position="90"/>
    </location>
</feature>
<evidence type="ECO:0000313" key="9">
    <source>
        <dbReference type="Proteomes" id="UP000070501"/>
    </source>
</evidence>
<feature type="binding site" evidence="6">
    <location>
        <position position="86"/>
    </location>
    <ligand>
        <name>Zn(2+)</name>
        <dbReference type="ChEBI" id="CHEBI:29105"/>
    </ligand>
</feature>
<dbReference type="GO" id="GO:0046872">
    <property type="term" value="F:metal ion binding"/>
    <property type="evidence" value="ECO:0007669"/>
    <property type="project" value="UniProtKB-KW"/>
</dbReference>